<feature type="region of interest" description="Disordered" evidence="1">
    <location>
        <begin position="16"/>
        <end position="78"/>
    </location>
</feature>
<protein>
    <submittedName>
        <fullName evidence="2">Uncharacterized protein</fullName>
    </submittedName>
</protein>
<dbReference type="Proteomes" id="UP000283993">
    <property type="component" value="Unassembled WGS sequence"/>
</dbReference>
<evidence type="ECO:0000313" key="3">
    <source>
        <dbReference type="Proteomes" id="UP000283993"/>
    </source>
</evidence>
<comment type="caution">
    <text evidence="2">The sequence shown here is derived from an EMBL/GenBank/DDBJ whole genome shotgun (WGS) entry which is preliminary data.</text>
</comment>
<dbReference type="RefSeq" id="WP_123631724.1">
    <property type="nucleotide sequence ID" value="NZ_AYKH01000034.1"/>
</dbReference>
<gene>
    <name evidence="2" type="ORF">SAOR_12440</name>
</gene>
<proteinExistence type="predicted"/>
<reference evidence="2 3" key="1">
    <citation type="submission" date="2013-10" db="EMBL/GenBank/DDBJ databases">
        <title>Salinisphaera orenii MK-B5 Genome Sequencing.</title>
        <authorList>
            <person name="Lai Q."/>
            <person name="Li C."/>
            <person name="Shao Z."/>
        </authorList>
    </citation>
    <scope>NUCLEOTIDE SEQUENCE [LARGE SCALE GENOMIC DNA]</scope>
    <source>
        <strain evidence="2 3">MK-B5</strain>
    </source>
</reference>
<evidence type="ECO:0000313" key="2">
    <source>
        <dbReference type="EMBL" id="ROO25456.1"/>
    </source>
</evidence>
<accession>A0A423PIQ9</accession>
<organism evidence="2 3">
    <name type="scientific">Salinisphaera orenii MK-B5</name>
    <dbReference type="NCBI Taxonomy" id="856730"/>
    <lineage>
        <taxon>Bacteria</taxon>
        <taxon>Pseudomonadati</taxon>
        <taxon>Pseudomonadota</taxon>
        <taxon>Gammaproteobacteria</taxon>
        <taxon>Salinisphaerales</taxon>
        <taxon>Salinisphaeraceae</taxon>
        <taxon>Salinisphaera</taxon>
    </lineage>
</organism>
<evidence type="ECO:0000256" key="1">
    <source>
        <dbReference type="SAM" id="MobiDB-lite"/>
    </source>
</evidence>
<dbReference type="AlphaFoldDB" id="A0A423PIQ9"/>
<keyword evidence="3" id="KW-1185">Reference proteome</keyword>
<name>A0A423PIQ9_9GAMM</name>
<sequence length="135" mass="14098">MIEALAIPHAATRALGRDGRPDALEPLPAADHGWRSPTIRRRGTPGKPARQISPGVVLASCDPTHPRPGSGRAPARHIPKADGVAPARLSATDSGHGRPATATVVRHARVAFRRFVCESCRSSGGATSLTASHSR</sequence>
<dbReference type="EMBL" id="AYKH01000034">
    <property type="protein sequence ID" value="ROO25456.1"/>
    <property type="molecule type" value="Genomic_DNA"/>
</dbReference>